<dbReference type="Proteomes" id="UP001299546">
    <property type="component" value="Unassembled WGS sequence"/>
</dbReference>
<name>A0ABS8DKL6_9FIRM</name>
<evidence type="ECO:0000313" key="1">
    <source>
        <dbReference type="EMBL" id="MCB7388996.1"/>
    </source>
</evidence>
<dbReference type="SUPFAM" id="SSF52540">
    <property type="entry name" value="P-loop containing nucleoside triphosphate hydrolases"/>
    <property type="match status" value="1"/>
</dbReference>
<reference evidence="1 2" key="1">
    <citation type="submission" date="2021-10" db="EMBL/GenBank/DDBJ databases">
        <title>Collection of gut derived symbiotic bacterial strains cultured from healthy donors.</title>
        <authorList>
            <person name="Lin H."/>
            <person name="Littmann E."/>
            <person name="Kohout C."/>
            <person name="Pamer E.G."/>
        </authorList>
    </citation>
    <scope>NUCLEOTIDE SEQUENCE [LARGE SCALE GENOMIC DNA]</scope>
    <source>
        <strain evidence="1 2">DFI.1.165</strain>
    </source>
</reference>
<evidence type="ECO:0000313" key="2">
    <source>
        <dbReference type="Proteomes" id="UP001299546"/>
    </source>
</evidence>
<gene>
    <name evidence="1" type="ORF">LIZ65_17050</name>
</gene>
<dbReference type="InterPro" id="IPR027417">
    <property type="entry name" value="P-loop_NTPase"/>
</dbReference>
<dbReference type="RefSeq" id="WP_066738060.1">
    <property type="nucleotide sequence ID" value="NZ_JAJCIQ010000017.1"/>
</dbReference>
<protein>
    <submittedName>
        <fullName evidence="1">SIR2 family protein</fullName>
    </submittedName>
</protein>
<dbReference type="Gene3D" id="3.40.50.300">
    <property type="entry name" value="P-loop containing nucleotide triphosphate hydrolases"/>
    <property type="match status" value="1"/>
</dbReference>
<comment type="caution">
    <text evidence="1">The sequence shown here is derived from an EMBL/GenBank/DDBJ whole genome shotgun (WGS) entry which is preliminary data.</text>
</comment>
<dbReference type="EMBL" id="JAJCIS010000017">
    <property type="protein sequence ID" value="MCB7388996.1"/>
    <property type="molecule type" value="Genomic_DNA"/>
</dbReference>
<sequence>MINYISHDDGIKILTQLMLEERLIPIFGAGYTKDSPSYSKTVPDGKLCTDLMKNLIKQYVPGMNEEHLSLYDFNETAKRLRKSVPHFVPEKEYTNFFRNYFTNVSLSETKINFLKLPWAYAFTINVDDGIENTNLFNPILPYQNARKNLFNTRFLYKLHGDASYEIKYSQSDNIVFDSDQYTQSLNADNNQSMRENFSTAYKEFNLLFIGCSLKNEPDIKFIYNGIAKERHNTMGIVLRTEKLSQFDADDLEDYGITDVILVKDYDVFYMDFINSVSEQQIQEKIAKYPFYNPSVTCVADEKLKYFSGFRNFDEKENMFYKSNLIINRSCLAEIDESLKTYNLLFIEGRRFAGKTSLLCTVCEREKRRSIYFFPSTTLESTDVILNIIETTQNSLLIFDSNSLSVESYYMLQDVNDILKKNNNSIIVALNQSDNFVSEKTDSDYIILKNIFDNNELTQLEPKINEHALTIRKDKDTNLDYLNIIKNEQGISLTFPLKLPSKYTFNEQILLLLLCVKDKVYSRETNVLKIKYSEIQSFINRMSILVEWIKTSKGEKNTYSAYKLVHNSKNIIMDEIQKLSHEDIIHVILTIVNAFKNGDLNQKRTYREVMQFDTLNQLFGRKKGAGKLIFMVYENLETLLKNDLHFWLQRSKSIYRLVPTNYWKLKTAYSYAKKVYLDSDNETLTTKAALTVSLICSLLYSLEKNNTIRQDFQKEAIELGFQAIFSEYYKQEKRLKNDLNIENSRKNYVDLIQNICSSYVLSPISNASTIRKSRAIIEKLQ</sequence>
<dbReference type="Pfam" id="PF13289">
    <property type="entry name" value="SIR2_2"/>
    <property type="match status" value="1"/>
</dbReference>
<accession>A0ABS8DKL6</accession>
<organism evidence="1 2">
    <name type="scientific">Bariatricus massiliensis</name>
    <dbReference type="NCBI Taxonomy" id="1745713"/>
    <lineage>
        <taxon>Bacteria</taxon>
        <taxon>Bacillati</taxon>
        <taxon>Bacillota</taxon>
        <taxon>Clostridia</taxon>
        <taxon>Lachnospirales</taxon>
        <taxon>Lachnospiraceae</taxon>
        <taxon>Bariatricus</taxon>
    </lineage>
</organism>
<keyword evidence="2" id="KW-1185">Reference proteome</keyword>
<proteinExistence type="predicted"/>